<evidence type="ECO:0000313" key="1">
    <source>
        <dbReference type="EMBL" id="KAJ9057544.1"/>
    </source>
</evidence>
<dbReference type="EMBL" id="QTSX02005786">
    <property type="protein sequence ID" value="KAJ9057544.1"/>
    <property type="molecule type" value="Genomic_DNA"/>
</dbReference>
<proteinExistence type="predicted"/>
<evidence type="ECO:0000313" key="2">
    <source>
        <dbReference type="Proteomes" id="UP001165960"/>
    </source>
</evidence>
<name>A0ACC2S5D4_9FUNG</name>
<dbReference type="Proteomes" id="UP001165960">
    <property type="component" value="Unassembled WGS sequence"/>
</dbReference>
<gene>
    <name evidence="1" type="ORF">DSO57_1021751</name>
</gene>
<accession>A0ACC2S5D4</accession>
<reference evidence="1" key="1">
    <citation type="submission" date="2022-04" db="EMBL/GenBank/DDBJ databases">
        <title>Genome of the entomopathogenic fungus Entomophthora muscae.</title>
        <authorList>
            <person name="Elya C."/>
            <person name="Lovett B.R."/>
            <person name="Lee E."/>
            <person name="Macias A.M."/>
            <person name="Hajek A.E."/>
            <person name="De Bivort B.L."/>
            <person name="Kasson M.T."/>
            <person name="De Fine Licht H.H."/>
            <person name="Stajich J.E."/>
        </authorList>
    </citation>
    <scope>NUCLEOTIDE SEQUENCE</scope>
    <source>
        <strain evidence="1">Berkeley</strain>
    </source>
</reference>
<comment type="caution">
    <text evidence="1">The sequence shown here is derived from an EMBL/GenBank/DDBJ whole genome shotgun (WGS) entry which is preliminary data.</text>
</comment>
<organism evidence="1 2">
    <name type="scientific">Entomophthora muscae</name>
    <dbReference type="NCBI Taxonomy" id="34485"/>
    <lineage>
        <taxon>Eukaryota</taxon>
        <taxon>Fungi</taxon>
        <taxon>Fungi incertae sedis</taxon>
        <taxon>Zoopagomycota</taxon>
        <taxon>Entomophthoromycotina</taxon>
        <taxon>Entomophthoromycetes</taxon>
        <taxon>Entomophthorales</taxon>
        <taxon>Entomophthoraceae</taxon>
        <taxon>Entomophthora</taxon>
    </lineage>
</organism>
<keyword evidence="2" id="KW-1185">Reference proteome</keyword>
<protein>
    <submittedName>
        <fullName evidence="1">Uncharacterized protein</fullName>
    </submittedName>
</protein>
<sequence>MTPPLTPQSNCPIDPPTAAKTTSTQLNGQHYGAKLQALHPSYDEHYPLARQYPIQSHLTPPPMPDFLTITGKVSPRKSPGFSSGSGMSSAVFLTLFYPVYHPLGPLFSQQ</sequence>